<dbReference type="Proteomes" id="UP000326837">
    <property type="component" value="Chromosome"/>
</dbReference>
<protein>
    <submittedName>
        <fullName evidence="2">Methyl-accepting chemotaxis protein</fullName>
    </submittedName>
</protein>
<evidence type="ECO:0000313" key="3">
    <source>
        <dbReference type="Proteomes" id="UP000326837"/>
    </source>
</evidence>
<dbReference type="EMBL" id="AP021861">
    <property type="protein sequence ID" value="BBO34596.1"/>
    <property type="molecule type" value="Genomic_DNA"/>
</dbReference>
<dbReference type="KEGG" id="lpav:PLANPX_4208"/>
<keyword evidence="1" id="KW-0175">Coiled coil</keyword>
<reference evidence="3" key="1">
    <citation type="submission" date="2019-10" db="EMBL/GenBank/DDBJ databases">
        <title>Lacipirellula parvula gen. nov., sp. nov., representing a lineage of planctomycetes widespread in freshwater anoxic habitats, and description of the family Lacipirellulaceae.</title>
        <authorList>
            <person name="Dedysh S.N."/>
            <person name="Kulichevskaya I.S."/>
            <person name="Beletsky A.V."/>
            <person name="Rakitin A.L."/>
            <person name="Mardanov A.V."/>
            <person name="Ivanova A.A."/>
            <person name="Saltykova V.X."/>
            <person name="Rijpstra W.I.C."/>
            <person name="Sinninghe Damste J.S."/>
            <person name="Ravin N.V."/>
        </authorList>
    </citation>
    <scope>NUCLEOTIDE SEQUENCE [LARGE SCALE GENOMIC DNA]</scope>
    <source>
        <strain evidence="3">PX69</strain>
    </source>
</reference>
<evidence type="ECO:0000256" key="1">
    <source>
        <dbReference type="SAM" id="Coils"/>
    </source>
</evidence>
<sequence>MSIIGDLQEEINLRQEIARARMAERDAAIEAIQQQEKMLANAERQLQLEERKLQSFKAQIGALSPMEVDQLKDIDMKLKSGVDLNPFEMEALQRNGGDRGRREADKINAKRFDSLGIDSNTFLGGDGGAMKEAATAVQEMTAALKELTKGLSSTEAIAKLEDEKKELQKAFSEFKKEQIDLINSMIETLKLNNAAMAEIQMALMVGY</sequence>
<keyword evidence="3" id="KW-1185">Reference proteome</keyword>
<dbReference type="AlphaFoldDB" id="A0A5K7XJL8"/>
<evidence type="ECO:0000313" key="2">
    <source>
        <dbReference type="EMBL" id="BBO34596.1"/>
    </source>
</evidence>
<proteinExistence type="predicted"/>
<feature type="coiled-coil region" evidence="1">
    <location>
        <begin position="25"/>
        <end position="59"/>
    </location>
</feature>
<name>A0A5K7XJL8_9BACT</name>
<accession>A0A5K7XJL8</accession>
<gene>
    <name evidence="2" type="ORF">PLANPX_4208</name>
</gene>
<organism evidence="2 3">
    <name type="scientific">Lacipirellula parvula</name>
    <dbReference type="NCBI Taxonomy" id="2650471"/>
    <lineage>
        <taxon>Bacteria</taxon>
        <taxon>Pseudomonadati</taxon>
        <taxon>Planctomycetota</taxon>
        <taxon>Planctomycetia</taxon>
        <taxon>Pirellulales</taxon>
        <taxon>Lacipirellulaceae</taxon>
        <taxon>Lacipirellula</taxon>
    </lineage>
</organism>
<dbReference type="RefSeq" id="WP_152100142.1">
    <property type="nucleotide sequence ID" value="NZ_AP021861.1"/>
</dbReference>